<dbReference type="Gene3D" id="3.20.180.10">
    <property type="entry name" value="PNP-oxidase-like"/>
    <property type="match status" value="1"/>
</dbReference>
<feature type="domain" description="DUF2470" evidence="2">
    <location>
        <begin position="12"/>
        <end position="83"/>
    </location>
</feature>
<evidence type="ECO:0000313" key="4">
    <source>
        <dbReference type="Proteomes" id="UP000016931"/>
    </source>
</evidence>
<dbReference type="OMA" id="VECFFFD"/>
<keyword evidence="1" id="KW-0472">Membrane</keyword>
<sequence length="218" mass="25299">MTADIDPEHAAKDRIIKHMNNDHHDSVIRYLQHYARVPSWKAYDGKVVDISMRALELSCHGNTVTLPFVPPMETWREARERVVIFDKECVEALGVSDVTVKRYLPPTGSYMAPFLIILGTLLVYSQRHWHAEGQLVERAFGSTFARFSYLIQPYLFGGLISIHALEALVFAYFKLAKHSVNVRSPIWWLWTASVVIEGQFAYRRFDDHVQMQRKKQKH</sequence>
<keyword evidence="1" id="KW-0812">Transmembrane</keyword>
<feature type="transmembrane region" description="Helical" evidence="1">
    <location>
        <begin position="107"/>
        <end position="124"/>
    </location>
</feature>
<dbReference type="OrthoDB" id="5553410at2759"/>
<keyword evidence="4" id="KW-1185">Reference proteome</keyword>
<organism evidence="3 4">
    <name type="scientific">Sphaerulina musiva (strain SO2202)</name>
    <name type="common">Poplar stem canker fungus</name>
    <name type="synonym">Septoria musiva</name>
    <dbReference type="NCBI Taxonomy" id="692275"/>
    <lineage>
        <taxon>Eukaryota</taxon>
        <taxon>Fungi</taxon>
        <taxon>Dikarya</taxon>
        <taxon>Ascomycota</taxon>
        <taxon>Pezizomycotina</taxon>
        <taxon>Dothideomycetes</taxon>
        <taxon>Dothideomycetidae</taxon>
        <taxon>Mycosphaerellales</taxon>
        <taxon>Mycosphaerellaceae</taxon>
        <taxon>Sphaerulina</taxon>
    </lineage>
</organism>
<evidence type="ECO:0000259" key="2">
    <source>
        <dbReference type="Pfam" id="PF10615"/>
    </source>
</evidence>
<dbReference type="AlphaFoldDB" id="N1QLD2"/>
<dbReference type="RefSeq" id="XP_016765213.1">
    <property type="nucleotide sequence ID" value="XM_016903506.1"/>
</dbReference>
<keyword evidence="1" id="KW-1133">Transmembrane helix</keyword>
<proteinExistence type="predicted"/>
<dbReference type="InterPro" id="IPR037119">
    <property type="entry name" value="Haem_oxidase_HugZ-like_sf"/>
</dbReference>
<dbReference type="GeneID" id="27900643"/>
<dbReference type="HOGENOM" id="CLU_081019_0_0_1"/>
<dbReference type="eggNOG" id="ENOG502RZUI">
    <property type="taxonomic scope" value="Eukaryota"/>
</dbReference>
<evidence type="ECO:0000256" key="1">
    <source>
        <dbReference type="SAM" id="Phobius"/>
    </source>
</evidence>
<protein>
    <recommendedName>
        <fullName evidence="2">DUF2470 domain-containing protein</fullName>
    </recommendedName>
</protein>
<dbReference type="Pfam" id="PF10615">
    <property type="entry name" value="DUF2470"/>
    <property type="match status" value="1"/>
</dbReference>
<evidence type="ECO:0000313" key="3">
    <source>
        <dbReference type="EMBL" id="EMF17092.1"/>
    </source>
</evidence>
<dbReference type="InterPro" id="IPR019595">
    <property type="entry name" value="DUF2470"/>
</dbReference>
<accession>N1QLD2</accession>
<dbReference type="PANTHER" id="PTHR37783:SF1">
    <property type="entry name" value="MEMBRANE PROTEIN, PUTATIVE (AFU_ORTHOLOGUE AFUA_1G04315)-RELATED"/>
    <property type="match status" value="1"/>
</dbReference>
<feature type="transmembrane region" description="Helical" evidence="1">
    <location>
        <begin position="154"/>
        <end position="173"/>
    </location>
</feature>
<reference evidence="3 4" key="1">
    <citation type="journal article" date="2012" name="PLoS Pathog.">
        <title>Diverse lifestyles and strategies of plant pathogenesis encoded in the genomes of eighteen Dothideomycetes fungi.</title>
        <authorList>
            <person name="Ohm R.A."/>
            <person name="Feau N."/>
            <person name="Henrissat B."/>
            <person name="Schoch C.L."/>
            <person name="Horwitz B.A."/>
            <person name="Barry K.W."/>
            <person name="Condon B.J."/>
            <person name="Copeland A.C."/>
            <person name="Dhillon B."/>
            <person name="Glaser F."/>
            <person name="Hesse C.N."/>
            <person name="Kosti I."/>
            <person name="LaButti K."/>
            <person name="Lindquist E.A."/>
            <person name="Lucas S."/>
            <person name="Salamov A.A."/>
            <person name="Bradshaw R.E."/>
            <person name="Ciuffetti L."/>
            <person name="Hamelin R.C."/>
            <person name="Kema G.H.J."/>
            <person name="Lawrence C."/>
            <person name="Scott J.A."/>
            <person name="Spatafora J.W."/>
            <person name="Turgeon B.G."/>
            <person name="de Wit P.J.G.M."/>
            <person name="Zhong S."/>
            <person name="Goodwin S.B."/>
            <person name="Grigoriev I.V."/>
        </authorList>
    </citation>
    <scope>NUCLEOTIDE SEQUENCE [LARGE SCALE GENOMIC DNA]</scope>
    <source>
        <strain evidence="3 4">SO2202</strain>
    </source>
</reference>
<gene>
    <name evidence="3" type="ORF">SEPMUDRAFT_146187</name>
</gene>
<dbReference type="Proteomes" id="UP000016931">
    <property type="component" value="Unassembled WGS sequence"/>
</dbReference>
<dbReference type="PANTHER" id="PTHR37783">
    <property type="entry name" value="MEMBRANE PROTEIN, PUTATIVE (AFU_ORTHOLOGUE AFUA_1G04315)-RELATED"/>
    <property type="match status" value="1"/>
</dbReference>
<dbReference type="EMBL" id="KB456260">
    <property type="protein sequence ID" value="EMF17092.1"/>
    <property type="molecule type" value="Genomic_DNA"/>
</dbReference>
<name>N1QLD2_SPHMS</name>